<accession>A0A200PXJ1</accession>
<dbReference type="InParanoid" id="A0A200PXJ1"/>
<dbReference type="Proteomes" id="UP000195402">
    <property type="component" value="Unassembled WGS sequence"/>
</dbReference>
<reference evidence="1 2" key="1">
    <citation type="journal article" date="2017" name="Mol. Plant">
        <title>The Genome of Medicinal Plant Macleaya cordata Provides New Insights into Benzylisoquinoline Alkaloids Metabolism.</title>
        <authorList>
            <person name="Liu X."/>
            <person name="Liu Y."/>
            <person name="Huang P."/>
            <person name="Ma Y."/>
            <person name="Qing Z."/>
            <person name="Tang Q."/>
            <person name="Cao H."/>
            <person name="Cheng P."/>
            <person name="Zheng Y."/>
            <person name="Yuan Z."/>
            <person name="Zhou Y."/>
            <person name="Liu J."/>
            <person name="Tang Z."/>
            <person name="Zhuo Y."/>
            <person name="Zhang Y."/>
            <person name="Yu L."/>
            <person name="Huang J."/>
            <person name="Yang P."/>
            <person name="Peng Q."/>
            <person name="Zhang J."/>
            <person name="Jiang W."/>
            <person name="Zhang Z."/>
            <person name="Lin K."/>
            <person name="Ro D.K."/>
            <person name="Chen X."/>
            <person name="Xiong X."/>
            <person name="Shang Y."/>
            <person name="Huang S."/>
            <person name="Zeng J."/>
        </authorList>
    </citation>
    <scope>NUCLEOTIDE SEQUENCE [LARGE SCALE GENOMIC DNA]</scope>
    <source>
        <strain evidence="2">cv. BLH2017</strain>
        <tissue evidence="1">Root</tissue>
    </source>
</reference>
<proteinExistence type="predicted"/>
<evidence type="ECO:0000313" key="1">
    <source>
        <dbReference type="EMBL" id="OVA02921.1"/>
    </source>
</evidence>
<name>A0A200PXJ1_MACCD</name>
<dbReference type="AlphaFoldDB" id="A0A200PXJ1"/>
<gene>
    <name evidence="1" type="ORF">BVC80_9095g124</name>
</gene>
<sequence>MLYPPLDLQIRLLAAIRSNHLSSISDCDRERKKAVLGLIGSNGGERNRKRSEDREALQALFHPSFFVSRRHDDQKRSIALYASL</sequence>
<dbReference type="EMBL" id="MVGT01003947">
    <property type="protein sequence ID" value="OVA02921.1"/>
    <property type="molecule type" value="Genomic_DNA"/>
</dbReference>
<comment type="caution">
    <text evidence="1">The sequence shown here is derived from an EMBL/GenBank/DDBJ whole genome shotgun (WGS) entry which is preliminary data.</text>
</comment>
<dbReference type="OrthoDB" id="73371at2759"/>
<protein>
    <submittedName>
        <fullName evidence="1">Uncharacterized protein</fullName>
    </submittedName>
</protein>
<organism evidence="1 2">
    <name type="scientific">Macleaya cordata</name>
    <name type="common">Five-seeded plume-poppy</name>
    <name type="synonym">Bocconia cordata</name>
    <dbReference type="NCBI Taxonomy" id="56857"/>
    <lineage>
        <taxon>Eukaryota</taxon>
        <taxon>Viridiplantae</taxon>
        <taxon>Streptophyta</taxon>
        <taxon>Embryophyta</taxon>
        <taxon>Tracheophyta</taxon>
        <taxon>Spermatophyta</taxon>
        <taxon>Magnoliopsida</taxon>
        <taxon>Ranunculales</taxon>
        <taxon>Papaveraceae</taxon>
        <taxon>Papaveroideae</taxon>
        <taxon>Macleaya</taxon>
    </lineage>
</organism>
<evidence type="ECO:0000313" key="2">
    <source>
        <dbReference type="Proteomes" id="UP000195402"/>
    </source>
</evidence>
<keyword evidence="2" id="KW-1185">Reference proteome</keyword>